<comment type="caution">
    <text evidence="3">The sequence shown here is derived from an EMBL/GenBank/DDBJ whole genome shotgun (WGS) entry which is preliminary data.</text>
</comment>
<evidence type="ECO:0000256" key="1">
    <source>
        <dbReference type="SAM" id="MobiDB-lite"/>
    </source>
</evidence>
<keyword evidence="4" id="KW-1185">Reference proteome</keyword>
<evidence type="ECO:0000313" key="4">
    <source>
        <dbReference type="Proteomes" id="UP000298416"/>
    </source>
</evidence>
<dbReference type="EMBL" id="PNBA02000003">
    <property type="protein sequence ID" value="KAG6429992.1"/>
    <property type="molecule type" value="Genomic_DNA"/>
</dbReference>
<feature type="compositionally biased region" description="Basic and acidic residues" evidence="1">
    <location>
        <begin position="160"/>
        <end position="169"/>
    </location>
</feature>
<reference evidence="3" key="1">
    <citation type="submission" date="2018-01" db="EMBL/GenBank/DDBJ databases">
        <authorList>
            <person name="Mao J.F."/>
        </authorList>
    </citation>
    <scope>NUCLEOTIDE SEQUENCE</scope>
    <source>
        <strain evidence="3">Huo1</strain>
        <tissue evidence="3">Leaf</tissue>
    </source>
</reference>
<proteinExistence type="predicted"/>
<dbReference type="Gene3D" id="1.20.5.650">
    <property type="entry name" value="Single helix bin"/>
    <property type="match status" value="1"/>
</dbReference>
<gene>
    <name evidence="3" type="ORF">SASPL_108051</name>
</gene>
<evidence type="ECO:0000259" key="2">
    <source>
        <dbReference type="Pfam" id="PF07741"/>
    </source>
</evidence>
<dbReference type="Proteomes" id="UP000298416">
    <property type="component" value="Unassembled WGS sequence"/>
</dbReference>
<protein>
    <recommendedName>
        <fullName evidence="2">Brf1 TBP-binding domain-containing protein</fullName>
    </recommendedName>
</protein>
<feature type="compositionally biased region" description="Acidic residues" evidence="1">
    <location>
        <begin position="170"/>
        <end position="181"/>
    </location>
</feature>
<organism evidence="3">
    <name type="scientific">Salvia splendens</name>
    <name type="common">Scarlet sage</name>
    <dbReference type="NCBI Taxonomy" id="180675"/>
    <lineage>
        <taxon>Eukaryota</taxon>
        <taxon>Viridiplantae</taxon>
        <taxon>Streptophyta</taxon>
        <taxon>Embryophyta</taxon>
        <taxon>Tracheophyta</taxon>
        <taxon>Spermatophyta</taxon>
        <taxon>Magnoliopsida</taxon>
        <taxon>eudicotyledons</taxon>
        <taxon>Gunneridae</taxon>
        <taxon>Pentapetalae</taxon>
        <taxon>asterids</taxon>
        <taxon>lamiids</taxon>
        <taxon>Lamiales</taxon>
        <taxon>Lamiaceae</taxon>
        <taxon>Nepetoideae</taxon>
        <taxon>Mentheae</taxon>
        <taxon>Salviinae</taxon>
        <taxon>Salvia</taxon>
        <taxon>Salvia subgen. Calosphace</taxon>
        <taxon>core Calosphace</taxon>
    </lineage>
</organism>
<sequence length="202" mass="22826">MIPEATFQSNSIHDTIDKTMDASDFTLEESESLSDIDDTEVDVYINTEEEKKLKTTVWEELNREYLQEQAAKEDAALAAKRAFEATFANCSDDVEGARQLAAAAAAQNRKDKRQKRAAELKSRGPPQTFGDAVKGMLDAKRLSSRIRYDLLDGLLDSDEPDPKRSKTEEQAEEHEDEEDPELDGHADNTEEYDYDQDNNDDL</sequence>
<feature type="domain" description="Brf1 TBP-binding" evidence="2">
    <location>
        <begin position="34"/>
        <end position="155"/>
    </location>
</feature>
<feature type="region of interest" description="Disordered" evidence="1">
    <location>
        <begin position="152"/>
        <end position="202"/>
    </location>
</feature>
<reference evidence="3" key="2">
    <citation type="submission" date="2020-08" db="EMBL/GenBank/DDBJ databases">
        <title>Plant Genome Project.</title>
        <authorList>
            <person name="Zhang R.-G."/>
        </authorList>
    </citation>
    <scope>NUCLEOTIDE SEQUENCE</scope>
    <source>
        <strain evidence="3">Huo1</strain>
        <tissue evidence="3">Leaf</tissue>
    </source>
</reference>
<name>A0A8X9A508_SALSN</name>
<feature type="region of interest" description="Disordered" evidence="1">
    <location>
        <begin position="105"/>
        <end position="133"/>
    </location>
</feature>
<evidence type="ECO:0000313" key="3">
    <source>
        <dbReference type="EMBL" id="KAG6429992.1"/>
    </source>
</evidence>
<dbReference type="AlphaFoldDB" id="A0A8X9A508"/>
<accession>A0A8X9A508</accession>
<feature type="compositionally biased region" description="Acidic residues" evidence="1">
    <location>
        <begin position="189"/>
        <end position="202"/>
    </location>
</feature>
<dbReference type="InterPro" id="IPR011665">
    <property type="entry name" value="BRF1_TBP-bd_dom"/>
</dbReference>
<dbReference type="Pfam" id="PF07741">
    <property type="entry name" value="BRF1"/>
    <property type="match status" value="1"/>
</dbReference>